<dbReference type="InterPro" id="IPR000807">
    <property type="entry name" value="ImidazoleglycerolP_deHydtase"/>
</dbReference>
<dbReference type="Gene3D" id="3.30.230.40">
    <property type="entry name" value="Imidazole glycerol phosphate dehydratase, domain 1"/>
    <property type="match status" value="2"/>
</dbReference>
<proteinExistence type="inferred from homology"/>
<dbReference type="AlphaFoldDB" id="A0A6N3DEZ8"/>
<dbReference type="PROSITE" id="PS00955">
    <property type="entry name" value="IGP_DEHYDRATASE_2"/>
    <property type="match status" value="1"/>
</dbReference>
<dbReference type="GO" id="GO:0000105">
    <property type="term" value="P:L-histidine biosynthetic process"/>
    <property type="evidence" value="ECO:0007669"/>
    <property type="project" value="UniProtKB-UniRule"/>
</dbReference>
<dbReference type="Pfam" id="PF00475">
    <property type="entry name" value="IGPD"/>
    <property type="match status" value="1"/>
</dbReference>
<dbReference type="NCBIfam" id="NF002107">
    <property type="entry name" value="PRK00951.1-2"/>
    <property type="match status" value="1"/>
</dbReference>
<keyword evidence="4 6" id="KW-0368">Histidine biosynthesis</keyword>
<dbReference type="SUPFAM" id="SSF54211">
    <property type="entry name" value="Ribosomal protein S5 domain 2-like"/>
    <property type="match status" value="2"/>
</dbReference>
<evidence type="ECO:0000256" key="4">
    <source>
        <dbReference type="ARBA" id="ARBA00023102"/>
    </source>
</evidence>
<dbReference type="EC" id="4.2.1.19" evidence="6"/>
<dbReference type="InterPro" id="IPR020568">
    <property type="entry name" value="Ribosomal_Su5_D2-typ_SF"/>
</dbReference>
<evidence type="ECO:0000256" key="2">
    <source>
        <dbReference type="ARBA" id="ARBA00016664"/>
    </source>
</evidence>
<dbReference type="UniPathway" id="UPA00031">
    <property type="reaction ID" value="UER00011"/>
</dbReference>
<comment type="subcellular location">
    <subcellularLocation>
        <location evidence="6">Cytoplasm</location>
    </subcellularLocation>
</comment>
<keyword evidence="6" id="KW-0963">Cytoplasm</keyword>
<name>A0A6N3DEZ8_9CLOT</name>
<comment type="catalytic activity">
    <reaction evidence="6">
        <text>D-erythro-1-(imidazol-4-yl)glycerol 3-phosphate = 3-(imidazol-4-yl)-2-oxopropyl phosphate + H2O</text>
        <dbReference type="Rhea" id="RHEA:11040"/>
        <dbReference type="ChEBI" id="CHEBI:15377"/>
        <dbReference type="ChEBI" id="CHEBI:57766"/>
        <dbReference type="ChEBI" id="CHEBI:58278"/>
        <dbReference type="EC" id="4.2.1.19"/>
    </reaction>
</comment>
<evidence type="ECO:0000313" key="7">
    <source>
        <dbReference type="EMBL" id="VYU25401.1"/>
    </source>
</evidence>
<dbReference type="HAMAP" id="MF_00076">
    <property type="entry name" value="HisB"/>
    <property type="match status" value="1"/>
</dbReference>
<gene>
    <name evidence="6 7" type="primary">hisB</name>
    <name evidence="7" type="ORF">CTLFYP3_01878</name>
</gene>
<accession>A0A6N3DEZ8</accession>
<evidence type="ECO:0000256" key="3">
    <source>
        <dbReference type="ARBA" id="ARBA00022605"/>
    </source>
</evidence>
<dbReference type="EMBL" id="CACRTO010000019">
    <property type="protein sequence ID" value="VYU25401.1"/>
    <property type="molecule type" value="Genomic_DNA"/>
</dbReference>
<protein>
    <recommendedName>
        <fullName evidence="2 6">Imidazoleglycerol-phosphate dehydratase</fullName>
        <shortName evidence="6">IGPD</shortName>
        <ecNumber evidence="6">4.2.1.19</ecNumber>
    </recommendedName>
</protein>
<dbReference type="InterPro" id="IPR020565">
    <property type="entry name" value="ImidazoleglycerP_deHydtase_CS"/>
</dbReference>
<sequence>MSRVSKIKRETKETNIKLSIDVDGKGNNSINTPVGFLNHMLTLFAFHSGIDINLEASGDIEVCDHHIVEDIGISLGKALNEALGNKVGINRYGTAFVPMDEALCQVVLDLSGRGFLHFEGEFKREQIGNFSTEMVVEFFRAVAMNVNGTVHIRVLYGVNDHHKIEGIFKAFGRALKEAVTVGNDVNKVLSTKGTLSI</sequence>
<evidence type="ECO:0000256" key="1">
    <source>
        <dbReference type="ARBA" id="ARBA00005047"/>
    </source>
</evidence>
<evidence type="ECO:0000256" key="6">
    <source>
        <dbReference type="HAMAP-Rule" id="MF_00076"/>
    </source>
</evidence>
<keyword evidence="5 6" id="KW-0456">Lyase</keyword>
<reference evidence="7" key="1">
    <citation type="submission" date="2019-11" db="EMBL/GenBank/DDBJ databases">
        <authorList>
            <person name="Feng L."/>
        </authorList>
    </citation>
    <scope>NUCLEOTIDE SEQUENCE</scope>
    <source>
        <strain evidence="7">CTertiumLFYP3</strain>
    </source>
</reference>
<evidence type="ECO:0000256" key="5">
    <source>
        <dbReference type="ARBA" id="ARBA00023239"/>
    </source>
</evidence>
<keyword evidence="3 6" id="KW-0028">Amino-acid biosynthesis</keyword>
<comment type="pathway">
    <text evidence="1 6">Amino-acid biosynthesis; L-histidine biosynthesis; L-histidine from 5-phospho-alpha-D-ribose 1-diphosphate: step 6/9.</text>
</comment>
<dbReference type="GO" id="GO:0004424">
    <property type="term" value="F:imidazoleglycerol-phosphate dehydratase activity"/>
    <property type="evidence" value="ECO:0007669"/>
    <property type="project" value="UniProtKB-UniRule"/>
</dbReference>
<dbReference type="NCBIfam" id="NF002114">
    <property type="entry name" value="PRK00951.2-4"/>
    <property type="match status" value="1"/>
</dbReference>
<dbReference type="FunFam" id="3.30.230.40:FF:000003">
    <property type="entry name" value="Imidazoleglycerol-phosphate dehydratase HisB"/>
    <property type="match status" value="1"/>
</dbReference>
<dbReference type="GO" id="GO:0005737">
    <property type="term" value="C:cytoplasm"/>
    <property type="evidence" value="ECO:0007669"/>
    <property type="project" value="UniProtKB-SubCell"/>
</dbReference>
<dbReference type="NCBIfam" id="NF002111">
    <property type="entry name" value="PRK00951.2-1"/>
    <property type="match status" value="1"/>
</dbReference>
<dbReference type="PANTHER" id="PTHR23133:SF2">
    <property type="entry name" value="IMIDAZOLEGLYCEROL-PHOSPHATE DEHYDRATASE"/>
    <property type="match status" value="1"/>
</dbReference>
<dbReference type="PANTHER" id="PTHR23133">
    <property type="entry name" value="IMIDAZOLEGLYCEROL-PHOSPHATE DEHYDRATASE HIS7"/>
    <property type="match status" value="1"/>
</dbReference>
<comment type="similarity">
    <text evidence="6">Belongs to the imidazoleglycerol-phosphate dehydratase family.</text>
</comment>
<dbReference type="InterPro" id="IPR038494">
    <property type="entry name" value="IGPD_sf"/>
</dbReference>
<dbReference type="CDD" id="cd07914">
    <property type="entry name" value="IGPD"/>
    <property type="match status" value="1"/>
</dbReference>
<dbReference type="RefSeq" id="WP_156626344.1">
    <property type="nucleotide sequence ID" value="NZ_CACRTO010000019.1"/>
</dbReference>
<dbReference type="FunFam" id="3.30.230.40:FF:000001">
    <property type="entry name" value="Imidazoleglycerol-phosphate dehydratase HisB"/>
    <property type="match status" value="1"/>
</dbReference>
<organism evidence="7">
    <name type="scientific">Clostridium tertium</name>
    <dbReference type="NCBI Taxonomy" id="1559"/>
    <lineage>
        <taxon>Bacteria</taxon>
        <taxon>Bacillati</taxon>
        <taxon>Bacillota</taxon>
        <taxon>Clostridia</taxon>
        <taxon>Eubacteriales</taxon>
        <taxon>Clostridiaceae</taxon>
        <taxon>Clostridium</taxon>
    </lineage>
</organism>